<accession>A0AAP0QCE7</accession>
<organism evidence="1 2">
    <name type="scientific">Citrus x changshan-huyou</name>
    <dbReference type="NCBI Taxonomy" id="2935761"/>
    <lineage>
        <taxon>Eukaryota</taxon>
        <taxon>Viridiplantae</taxon>
        <taxon>Streptophyta</taxon>
        <taxon>Embryophyta</taxon>
        <taxon>Tracheophyta</taxon>
        <taxon>Spermatophyta</taxon>
        <taxon>Magnoliopsida</taxon>
        <taxon>eudicotyledons</taxon>
        <taxon>Gunneridae</taxon>
        <taxon>Pentapetalae</taxon>
        <taxon>rosids</taxon>
        <taxon>malvids</taxon>
        <taxon>Sapindales</taxon>
        <taxon>Rutaceae</taxon>
        <taxon>Aurantioideae</taxon>
        <taxon>Citrus</taxon>
    </lineage>
</organism>
<sequence>MSFFQLPTSASISSNDFLSYLDALKDFGSSFKLWCMEMNAFASMTRIDTPTQAGGSGASTITTPTLTPTHIQVSSTVGSADAALGTFKFCIPRHDMLFNI</sequence>
<keyword evidence="2" id="KW-1185">Reference proteome</keyword>
<dbReference type="AlphaFoldDB" id="A0AAP0QCE7"/>
<name>A0AAP0QCE7_9ROSI</name>
<proteinExistence type="predicted"/>
<comment type="caution">
    <text evidence="1">The sequence shown here is derived from an EMBL/GenBank/DDBJ whole genome shotgun (WGS) entry which is preliminary data.</text>
</comment>
<evidence type="ECO:0000313" key="1">
    <source>
        <dbReference type="EMBL" id="KAK9183363.1"/>
    </source>
</evidence>
<dbReference type="Proteomes" id="UP001428341">
    <property type="component" value="Unassembled WGS sequence"/>
</dbReference>
<evidence type="ECO:0000313" key="2">
    <source>
        <dbReference type="Proteomes" id="UP001428341"/>
    </source>
</evidence>
<protein>
    <submittedName>
        <fullName evidence="1">Uncharacterized protein</fullName>
    </submittedName>
</protein>
<gene>
    <name evidence="1" type="ORF">WN944_026514</name>
</gene>
<dbReference type="EMBL" id="JBCGBO010000024">
    <property type="protein sequence ID" value="KAK9183363.1"/>
    <property type="molecule type" value="Genomic_DNA"/>
</dbReference>
<reference evidence="1 2" key="1">
    <citation type="submission" date="2024-05" db="EMBL/GenBank/DDBJ databases">
        <title>Haplotype-resolved chromosome-level genome assembly of Huyou (Citrus changshanensis).</title>
        <authorList>
            <person name="Miao C."/>
            <person name="Chen W."/>
            <person name="Wu Y."/>
            <person name="Wang L."/>
            <person name="Zhao S."/>
            <person name="Grierson D."/>
            <person name="Xu C."/>
            <person name="Chen K."/>
        </authorList>
    </citation>
    <scope>NUCLEOTIDE SEQUENCE [LARGE SCALE GENOMIC DNA]</scope>
    <source>
        <strain evidence="1">01-14</strain>
        <tissue evidence="1">Leaf</tissue>
    </source>
</reference>